<evidence type="ECO:0000256" key="3">
    <source>
        <dbReference type="ARBA" id="ARBA00022553"/>
    </source>
</evidence>
<dbReference type="FunFam" id="1.10.1200.10:FF:000007">
    <property type="entry name" value="Probable polyketide synthase pks17"/>
    <property type="match status" value="1"/>
</dbReference>
<evidence type="ECO:0000256" key="5">
    <source>
        <dbReference type="ARBA" id="ARBA00023194"/>
    </source>
</evidence>
<dbReference type="Gene3D" id="3.90.180.10">
    <property type="entry name" value="Medium-chain alcohol dehydrogenases, catalytic domain"/>
    <property type="match status" value="1"/>
</dbReference>
<sequence>MARQEQLHPSLPETVLATATAVIGSACRLPGAPDTQAFWRLLEEGAGAVGAFPSGRFAEGEPARAGGFLDEVGTFDPEFFGISPAEAAAADPQQRLVLELAWEALEDAGVLPRSLAGRPAGVFVGSIASDYATLVAQAPEAVTRHTLTGLNRGIIANRVSYALDLRGPSLTVDSAQSSSLVAVHLALESLRSGESELALVAGVNLNLAPDSTLTVDRFGALSPDDRCFTFDARANGYARGEGGVLLVLKPLARALADGDDVQAVLLGSAVNSDGATDGLTVPGAPTQEAVVRAAVERAGVAGHQVQYVELHGTGTQVGDPVEAAALGAALGAGREPGRPLLVGSAKTNVGHLEGASGIVGLLKTVLSVRHRRLPASLNFATPNPAIPFDELALRVRTESGPWPDEDAPLIAGVSSFGVGGTNAHVVVAEGPAARETAAAAADGPLLWPLSGRSPQALRAQAGRLLGLVAEHPGPDPVDLGHSLATTRTAFEHRAAVTGADRAELVDGLRALAEGGQALNLVQGVARQAGRTVFVFPGQGSQWDGMARELFATAPAFAEKLAACEAALAPHTDWSLTDVLLGRPGAPSLERVDVVQPALFAVMVSLAALWESAGIRPDAVIGHSQGEIAAAHVAGALTLEDAAAVVALRARAIAGLARPGSGGMASVPLPEAEVRSALAAWEGRIGIAAVNGPSATVVSGEREALDELLAGYRDQGVRVRLVPVDYASHSPQVEPLERTLPGLLAGIRPRAGRTAFYSTVTGGLLDTTGLTADYWYRNLRQTVELSSAVRAARADGHLAFVEASAHPVLTVGLGQILEGAAAVTGTLRRDHGGLPQFHRAVADLFAQGGTVDWTDFYGPAARRVALPTYAFQRRRLWIAAGPGSTPLTAAPAVQLPAAGTAGTAGTDPAGPGQQAAPAGPSESALLDAVRTSAALVLGQASAAAVDPDRTFKDLGFDSVSAVEFRGRLAAATGLDLPSTLTYDRPTPRAVGAHLYSLSAGPDAGPAAAAGPGTPGPAATPADDPIAIVALSGRWPGGADNPEALWELLREGRDAIGGFPENRGWDLDALYDPQGLRPGTSYTRQGGFLYDADRFDGAFFGLSPRESAAMDPQQRLLLESAWELTERAGIAPAELRGSRTGVFVGVMPQDYGPRLHETPEGHEGHALTGSLTSVASGRLAYVLGLEGPAITVDTACSSSLVAMHLAAQSLRQGECDLALAGGATVMSGPGMFTEFSRQRGLAADGRCKPFAAAADGTAWAEGAGLVLLERLSDARRHGHQVLALVLGSAVNQDGASNGLTAPNGPSQERVIREALAAAGLTPAEVDAVEAHGTGTALGDPIEAQALIATYGRGRTAEQPLWLGSSKSNIGHTQAAAGVTGVIKLVQALAHGELPGTLHLDRPSPHVDWSAGTVALLTGTTAWPETGRPRRAAVSSFGISGTNAHLILQAPPAEPAAAGAAAVEPGPSAEAAAPAAEAAGLPQPWVLSARDEQALRDSAGQLLARLTDPSATSAGTSADIGWSLATGRARFEHRAVLAGADLAGQAGLLAALAAGEPAPGLLTGVAAPGRTLAVLFSGQGSQRPGAGRELHARYPVFARALDAVADLFDADGSLEVPLREVLFAEPGSPQAALLDRTAYTQPALFTLQVALFRLAESFGVRPDHLIGHSIGELTAAHLAGVLTLPDAVTLVAARGRLMQALPEGGAMAALQGAEAEVLPLLAGLEGRVAVAAVNGPSSVVISGDAGEIRRIAADWRERGRRSKVLPVSHAFHSPHMDAALEDFRRVAEALDFAEPRIPVVSDLTGAIATAEQLRSPGYWVRHIREAVRFHDGIRTLDALGTGAYLELGPGATLTALAEESLDERRDDDTGRPEAAPPVAVAALRADRPEADTFTEALARLHVHGTPVDWTAAYAGQETRRVALPTYPFQRLRHWLDQPATAAPAAAGLLAAGHPLLGAAVELPGEAGWLLTGRISLRTHPWLADHTVGAVALLPGTAFVELALHAAGRTGPAALEDLTVEAPLPLTTRGVQLQVSVGAADQAGRRPVQVHSRPEGGDGPWTRHAAGSTAAPAERPGEPDWAQAWPPAGAVAVDTSDLYERLADRGYAYGPAFRGLTAAWRLGEEVYAEVGPVAEAAGHGLHPALLDSALHAVIGILRDSEALELPFSWSEVALHRAGARTLRVRLRAAGADGVALEAADDNGEFVAAVGGLTLRAAAGAGSDALHRLDWVPLALPAAADGEAGQADAPGPWALLGEDEPLRTALAAATGGDVPARTTAGELPAGVRTVLAPVRDPESALALLQAWTADERLARARLVLLTRHAVATYGGEDVPDPAAAGVWGLVRTAQAEHPDRFALADLDGPAAAAALPAVLAVALAAGETQLALRGSEPAVPRLVPVRAGDALQPPAGATWRLDTETPGALDSLQLLPAPEAAAPLAAGQVRLALRAAGLNFRDVLITLGMYPGGARIGAEGAGIVLETGPGVTGLAPGDRVMGLVQGTLGPVAVTDHRLLARIPAGWSFAEAATVPVAFLTAYHGLYDLAGLRPGESLLVHAATGGVGQAAVQLARHGGSLVFGTASPGKWDTLRSQGLDDTRIASTRTLDFEPEFRAATDGRGVDVVLNSLAREFTDASLRLLAPGGRFVEMGKTDPRDPATVAADHDGAAYLAFDLFDVDPARIGEILAELAALFDSGALRPLPVHAQDVRQAPQALRHLSQARHTGKLALTLPVAPAAGGTALVTGGTGTLGRLIARRLVTRHGVRHLLLTGRQGPAAAGAAELTAELTALGAEVTVAACDVGDPDAVAALVAGIPAEHPLTVVVHAAGVLDDTLLDSLTAERLRTVRRPKADGARALHRATEHLDLAAFVLFSSAVGLLGNAGQANYSAANAELDALAQHRRVRGLPAVSLAWGHWAEAGGMAAKLSAAEAERLARTGLAPMGTEQALALFDAALDSPYPALAPARLDPSAADPEALAPVLRALVRARPRRAAAAGADGPAALLRRLTGKAPAEQQRILLALVRQTAAAVLGHPDADAIRPQTGFMDSEFDSLGAIELRNRINTATGLRLPTTVVFDQPTPVALAAHLRERLTPEPAAPAAPERTVAPDLLAELDRLEASFALAPAEDETRARAVDRLAALLSALGGRPAGADDGIAEQISAVSNDDIFDFIDNELGIS</sequence>
<dbReference type="InterPro" id="IPR032821">
    <property type="entry name" value="PKS_assoc"/>
</dbReference>
<dbReference type="GeneID" id="95358519"/>
<dbReference type="Pfam" id="PF22953">
    <property type="entry name" value="SpnB_Rossmann"/>
    <property type="match status" value="1"/>
</dbReference>
<dbReference type="InterPro" id="IPR009081">
    <property type="entry name" value="PP-bd_ACP"/>
</dbReference>
<protein>
    <recommendedName>
        <fullName evidence="15">Polyketide synthase</fullName>
    </recommendedName>
</protein>
<dbReference type="GO" id="GO:0004315">
    <property type="term" value="F:3-oxoacyl-[acyl-carrier-protein] synthase activity"/>
    <property type="evidence" value="ECO:0007669"/>
    <property type="project" value="InterPro"/>
</dbReference>
<feature type="domain" description="Ketosynthase family 3 (KS3)" evidence="11">
    <location>
        <begin position="1021"/>
        <end position="1447"/>
    </location>
</feature>
<dbReference type="CDD" id="cd00833">
    <property type="entry name" value="PKS"/>
    <property type="match status" value="2"/>
</dbReference>
<dbReference type="SUPFAM" id="SSF47336">
    <property type="entry name" value="ACP-like"/>
    <property type="match status" value="2"/>
</dbReference>
<dbReference type="GO" id="GO:0031177">
    <property type="term" value="F:phosphopantetheine binding"/>
    <property type="evidence" value="ECO:0007669"/>
    <property type="project" value="InterPro"/>
</dbReference>
<feature type="region of interest" description="Disordered" evidence="9">
    <location>
        <begin position="2038"/>
        <end position="2074"/>
    </location>
</feature>
<dbReference type="InterPro" id="IPR016035">
    <property type="entry name" value="Acyl_Trfase/lysoPLipase"/>
</dbReference>
<dbReference type="PROSITE" id="PS50075">
    <property type="entry name" value="CARRIER"/>
    <property type="match status" value="2"/>
</dbReference>
<dbReference type="CDD" id="cd05195">
    <property type="entry name" value="enoyl_red"/>
    <property type="match status" value="1"/>
</dbReference>
<reference evidence="13" key="2">
    <citation type="submission" date="2020-09" db="EMBL/GenBank/DDBJ databases">
        <authorList>
            <person name="Sun Q."/>
            <person name="Ohkuma M."/>
        </authorList>
    </citation>
    <scope>NUCLEOTIDE SEQUENCE</scope>
    <source>
        <strain evidence="13">JCM 4646</strain>
    </source>
</reference>
<dbReference type="InterPro" id="IPR014031">
    <property type="entry name" value="Ketoacyl_synth_C"/>
</dbReference>
<dbReference type="Proteomes" id="UP000617734">
    <property type="component" value="Unassembled WGS sequence"/>
</dbReference>
<keyword evidence="2" id="KW-0596">Phosphopantetheine</keyword>
<dbReference type="EMBL" id="BNBO01000018">
    <property type="protein sequence ID" value="GHH72534.1"/>
    <property type="molecule type" value="Genomic_DNA"/>
</dbReference>
<feature type="domain" description="Ketosynthase family 3 (KS3)" evidence="11">
    <location>
        <begin position="17"/>
        <end position="429"/>
    </location>
</feature>
<dbReference type="CDD" id="cd08956">
    <property type="entry name" value="KR_3_FAS_SDR_x"/>
    <property type="match status" value="1"/>
</dbReference>
<evidence type="ECO:0000313" key="14">
    <source>
        <dbReference type="Proteomes" id="UP000617734"/>
    </source>
</evidence>
<dbReference type="FunFam" id="3.40.50.720:FF:000209">
    <property type="entry name" value="Polyketide synthase Pks12"/>
    <property type="match status" value="1"/>
</dbReference>
<dbReference type="InterPro" id="IPR055123">
    <property type="entry name" value="SpnB-like_Rossmann"/>
</dbReference>
<dbReference type="GO" id="GO:0004312">
    <property type="term" value="F:fatty acid synthase activity"/>
    <property type="evidence" value="ECO:0007669"/>
    <property type="project" value="TreeGrafter"/>
</dbReference>
<feature type="domain" description="Carrier" evidence="10">
    <location>
        <begin position="922"/>
        <end position="997"/>
    </location>
</feature>
<dbReference type="Pfam" id="PF00109">
    <property type="entry name" value="ketoacyl-synt"/>
    <property type="match status" value="2"/>
</dbReference>
<dbReference type="SUPFAM" id="SSF55048">
    <property type="entry name" value="Probable ACP-binding domain of malonyl-CoA ACP transacylase"/>
    <property type="match status" value="2"/>
</dbReference>
<evidence type="ECO:0000256" key="1">
    <source>
        <dbReference type="ARBA" id="ARBA00004792"/>
    </source>
</evidence>
<dbReference type="InterPro" id="IPR011032">
    <property type="entry name" value="GroES-like_sf"/>
</dbReference>
<dbReference type="SMART" id="SM00823">
    <property type="entry name" value="PKS_PP"/>
    <property type="match status" value="2"/>
</dbReference>
<dbReference type="InterPro" id="IPR020807">
    <property type="entry name" value="PKS_DH"/>
</dbReference>
<dbReference type="Pfam" id="PF00698">
    <property type="entry name" value="Acyl_transf_1"/>
    <property type="match status" value="2"/>
</dbReference>
<dbReference type="Gene3D" id="3.40.47.10">
    <property type="match status" value="2"/>
</dbReference>
<dbReference type="Pfam" id="PF08659">
    <property type="entry name" value="KR"/>
    <property type="match status" value="1"/>
</dbReference>
<dbReference type="FunFam" id="3.40.47.10:FF:000019">
    <property type="entry name" value="Polyketide synthase type I"/>
    <property type="match status" value="1"/>
</dbReference>
<dbReference type="RefSeq" id="WP_190211815.1">
    <property type="nucleotide sequence ID" value="NZ_BNBO01000018.1"/>
</dbReference>
<dbReference type="FunFam" id="3.40.366.10:FF:000002">
    <property type="entry name" value="Probable polyketide synthase 2"/>
    <property type="match status" value="1"/>
</dbReference>
<evidence type="ECO:0000256" key="7">
    <source>
        <dbReference type="ARBA" id="ARBA00023315"/>
    </source>
</evidence>
<dbReference type="InterPro" id="IPR036736">
    <property type="entry name" value="ACP-like_sf"/>
</dbReference>
<dbReference type="PROSITE" id="PS00606">
    <property type="entry name" value="KS3_1"/>
    <property type="match status" value="1"/>
</dbReference>
<dbReference type="Gene3D" id="1.10.1200.10">
    <property type="entry name" value="ACP-like"/>
    <property type="match status" value="2"/>
</dbReference>
<comment type="caution">
    <text evidence="13">The sequence shown here is derived from an EMBL/GenBank/DDBJ whole genome shotgun (WGS) entry which is preliminary data.</text>
</comment>
<evidence type="ECO:0000256" key="8">
    <source>
        <dbReference type="PROSITE-ProRule" id="PRU01363"/>
    </source>
</evidence>
<dbReference type="SMART" id="SM00826">
    <property type="entry name" value="PKS_DH"/>
    <property type="match status" value="1"/>
</dbReference>
<dbReference type="SMART" id="SM00827">
    <property type="entry name" value="PKS_AT"/>
    <property type="match status" value="2"/>
</dbReference>
<feature type="domain" description="Carrier" evidence="10">
    <location>
        <begin position="3011"/>
        <end position="3086"/>
    </location>
</feature>
<keyword evidence="6" id="KW-0511">Multifunctional enzyme</keyword>
<feature type="active site" description="Proton acceptor; for dehydratase activity" evidence="8">
    <location>
        <position position="1982"/>
    </location>
</feature>
<dbReference type="InterPro" id="IPR020841">
    <property type="entry name" value="PKS_Beta-ketoAc_synthase_dom"/>
</dbReference>
<dbReference type="Pfam" id="PF02801">
    <property type="entry name" value="Ketoacyl-synt_C"/>
    <property type="match status" value="2"/>
</dbReference>
<dbReference type="Gene3D" id="3.40.50.11460">
    <property type="match status" value="1"/>
</dbReference>
<dbReference type="FunFam" id="3.90.180.10:FF:000032">
    <property type="entry name" value="Probable polyketide synthase pks1"/>
    <property type="match status" value="1"/>
</dbReference>
<feature type="region of interest" description="N-terminal hotdog fold" evidence="8">
    <location>
        <begin position="1950"/>
        <end position="2072"/>
    </location>
</feature>
<dbReference type="PANTHER" id="PTHR43775">
    <property type="entry name" value="FATTY ACID SYNTHASE"/>
    <property type="match status" value="1"/>
</dbReference>
<dbReference type="SMART" id="SM00822">
    <property type="entry name" value="PKS_KR"/>
    <property type="match status" value="1"/>
</dbReference>
<dbReference type="InterPro" id="IPR014030">
    <property type="entry name" value="Ketoacyl_synth_N"/>
</dbReference>
<evidence type="ECO:0000259" key="10">
    <source>
        <dbReference type="PROSITE" id="PS50075"/>
    </source>
</evidence>
<dbReference type="InterPro" id="IPR014043">
    <property type="entry name" value="Acyl_transferase_dom"/>
</dbReference>
<dbReference type="SUPFAM" id="SSF52151">
    <property type="entry name" value="FabD/lysophospholipase-like"/>
    <property type="match status" value="2"/>
</dbReference>
<dbReference type="InterPro" id="IPR049552">
    <property type="entry name" value="PKS_DH_N"/>
</dbReference>
<accession>A0A919KTZ4</accession>
<dbReference type="SMART" id="SM00825">
    <property type="entry name" value="PKS_KS"/>
    <property type="match status" value="2"/>
</dbReference>
<dbReference type="GO" id="GO:0033068">
    <property type="term" value="P:macrolide biosynthetic process"/>
    <property type="evidence" value="ECO:0007669"/>
    <property type="project" value="UniProtKB-ARBA"/>
</dbReference>
<dbReference type="SUPFAM" id="SSF50129">
    <property type="entry name" value="GroES-like"/>
    <property type="match status" value="1"/>
</dbReference>
<dbReference type="GO" id="GO:0006633">
    <property type="term" value="P:fatty acid biosynthetic process"/>
    <property type="evidence" value="ECO:0007669"/>
    <property type="project" value="InterPro"/>
</dbReference>
<evidence type="ECO:0008006" key="15">
    <source>
        <dbReference type="Google" id="ProtNLM"/>
    </source>
</evidence>
<name>A0A919KTZ4_9ACTN</name>
<dbReference type="PROSITE" id="PS52004">
    <property type="entry name" value="KS3_2"/>
    <property type="match status" value="2"/>
</dbReference>
<dbReference type="Pfam" id="PF13602">
    <property type="entry name" value="ADH_zinc_N_2"/>
    <property type="match status" value="1"/>
</dbReference>
<dbReference type="SUPFAM" id="SSF51735">
    <property type="entry name" value="NAD(P)-binding Rossmann-fold domains"/>
    <property type="match status" value="3"/>
</dbReference>
<evidence type="ECO:0000259" key="12">
    <source>
        <dbReference type="PROSITE" id="PS52019"/>
    </source>
</evidence>
<dbReference type="InterPro" id="IPR020843">
    <property type="entry name" value="ER"/>
</dbReference>
<keyword evidence="4" id="KW-0808">Transferase</keyword>
<dbReference type="InterPro" id="IPR036291">
    <property type="entry name" value="NAD(P)-bd_dom_sf"/>
</dbReference>
<evidence type="ECO:0000256" key="4">
    <source>
        <dbReference type="ARBA" id="ARBA00022679"/>
    </source>
</evidence>
<dbReference type="Gene3D" id="3.30.70.3290">
    <property type="match status" value="2"/>
</dbReference>
<dbReference type="InterPro" id="IPR001227">
    <property type="entry name" value="Ac_transferase_dom_sf"/>
</dbReference>
<dbReference type="Pfam" id="PF16197">
    <property type="entry name" value="KAsynt_C_assoc"/>
    <property type="match status" value="2"/>
</dbReference>
<dbReference type="Pfam" id="PF21089">
    <property type="entry name" value="PKS_DH_N"/>
    <property type="match status" value="1"/>
</dbReference>
<keyword evidence="3" id="KW-0597">Phosphoprotein</keyword>
<dbReference type="Gene3D" id="3.10.129.110">
    <property type="entry name" value="Polyketide synthase dehydratase"/>
    <property type="match status" value="1"/>
</dbReference>
<feature type="domain" description="PKS/mFAS DH" evidence="12">
    <location>
        <begin position="1950"/>
        <end position="2219"/>
    </location>
</feature>
<evidence type="ECO:0000256" key="2">
    <source>
        <dbReference type="ARBA" id="ARBA00022450"/>
    </source>
</evidence>
<proteinExistence type="predicted"/>
<feature type="region of interest" description="C-terminal hotdog fold" evidence="8">
    <location>
        <begin position="2086"/>
        <end position="2219"/>
    </location>
</feature>
<dbReference type="GO" id="GO:0016491">
    <property type="term" value="F:oxidoreductase activity"/>
    <property type="evidence" value="ECO:0007669"/>
    <property type="project" value="InterPro"/>
</dbReference>
<dbReference type="InterPro" id="IPR049900">
    <property type="entry name" value="PKS_mFAS_DH"/>
</dbReference>
<dbReference type="PROSITE" id="PS51257">
    <property type="entry name" value="PROKAR_LIPOPROTEIN"/>
    <property type="match status" value="1"/>
</dbReference>
<dbReference type="InterPro" id="IPR049551">
    <property type="entry name" value="PKS_DH_C"/>
</dbReference>
<dbReference type="PANTHER" id="PTHR43775:SF51">
    <property type="entry name" value="INACTIVE PHENOLPHTHIOCEROL SYNTHESIS POLYKETIDE SYNTHASE TYPE I PKS1-RELATED"/>
    <property type="match status" value="1"/>
</dbReference>
<reference evidence="13" key="1">
    <citation type="journal article" date="2014" name="Int. J. Syst. Evol. Microbiol.">
        <title>Complete genome sequence of Corynebacterium casei LMG S-19264T (=DSM 44701T), isolated from a smear-ripened cheese.</title>
        <authorList>
            <consortium name="US DOE Joint Genome Institute (JGI-PGF)"/>
            <person name="Walter F."/>
            <person name="Albersmeier A."/>
            <person name="Kalinowski J."/>
            <person name="Ruckert C."/>
        </authorList>
    </citation>
    <scope>NUCLEOTIDE SEQUENCE</scope>
    <source>
        <strain evidence="13">JCM 4646</strain>
    </source>
</reference>
<dbReference type="SUPFAM" id="SSF53901">
    <property type="entry name" value="Thiolase-like"/>
    <property type="match status" value="2"/>
</dbReference>
<dbReference type="InterPro" id="IPR013968">
    <property type="entry name" value="PKS_KR"/>
</dbReference>
<dbReference type="Gene3D" id="3.40.366.10">
    <property type="entry name" value="Malonyl-Coenzyme A Acyl Carrier Protein, domain 2"/>
    <property type="match status" value="2"/>
</dbReference>
<dbReference type="Gene3D" id="3.40.50.720">
    <property type="entry name" value="NAD(P)-binding Rossmann-like Domain"/>
    <property type="match status" value="1"/>
</dbReference>
<dbReference type="Pfam" id="PF08240">
    <property type="entry name" value="ADH_N"/>
    <property type="match status" value="1"/>
</dbReference>
<dbReference type="Pfam" id="PF14765">
    <property type="entry name" value="PS-DH"/>
    <property type="match status" value="1"/>
</dbReference>
<evidence type="ECO:0000256" key="6">
    <source>
        <dbReference type="ARBA" id="ARBA00023268"/>
    </source>
</evidence>
<dbReference type="InterPro" id="IPR018201">
    <property type="entry name" value="Ketoacyl_synth_AS"/>
</dbReference>
<dbReference type="InterPro" id="IPR016036">
    <property type="entry name" value="Malonyl_transacylase_ACP-bd"/>
</dbReference>
<dbReference type="SMART" id="SM00829">
    <property type="entry name" value="PKS_ER"/>
    <property type="match status" value="1"/>
</dbReference>
<organism evidence="13 14">
    <name type="scientific">Kitasatospora indigofera</name>
    <dbReference type="NCBI Taxonomy" id="67307"/>
    <lineage>
        <taxon>Bacteria</taxon>
        <taxon>Bacillati</taxon>
        <taxon>Actinomycetota</taxon>
        <taxon>Actinomycetes</taxon>
        <taxon>Kitasatosporales</taxon>
        <taxon>Streptomycetaceae</taxon>
        <taxon>Kitasatospora</taxon>
    </lineage>
</organism>
<dbReference type="InterPro" id="IPR016039">
    <property type="entry name" value="Thiolase-like"/>
</dbReference>
<evidence type="ECO:0000313" key="13">
    <source>
        <dbReference type="EMBL" id="GHH72534.1"/>
    </source>
</evidence>
<dbReference type="InterPro" id="IPR057326">
    <property type="entry name" value="KR_dom"/>
</dbReference>
<comment type="pathway">
    <text evidence="1">Antibiotic biosynthesis.</text>
</comment>
<feature type="active site" description="Proton donor; for dehydratase activity" evidence="8">
    <location>
        <position position="2143"/>
    </location>
</feature>
<feature type="region of interest" description="Disordered" evidence="9">
    <location>
        <begin position="897"/>
        <end position="922"/>
    </location>
</feature>
<dbReference type="PROSITE" id="PS52019">
    <property type="entry name" value="PKS_MFAS_DH"/>
    <property type="match status" value="1"/>
</dbReference>
<dbReference type="SMART" id="SM01294">
    <property type="entry name" value="PKS_PP_betabranch"/>
    <property type="match status" value="1"/>
</dbReference>
<dbReference type="InterPro" id="IPR013154">
    <property type="entry name" value="ADH-like_N"/>
</dbReference>
<dbReference type="InterPro" id="IPR050091">
    <property type="entry name" value="PKS_NRPS_Biosynth_Enz"/>
</dbReference>
<keyword evidence="14" id="KW-1185">Reference proteome</keyword>
<feature type="compositionally biased region" description="Low complexity" evidence="9">
    <location>
        <begin position="897"/>
        <end position="919"/>
    </location>
</feature>
<gene>
    <name evidence="13" type="ORF">GCM10018781_35440</name>
</gene>
<dbReference type="InterPro" id="IPR042104">
    <property type="entry name" value="PKS_dehydratase_sf"/>
</dbReference>
<evidence type="ECO:0000259" key="11">
    <source>
        <dbReference type="PROSITE" id="PS52004"/>
    </source>
</evidence>
<keyword evidence="7" id="KW-0012">Acyltransferase</keyword>
<evidence type="ECO:0000256" key="9">
    <source>
        <dbReference type="SAM" id="MobiDB-lite"/>
    </source>
</evidence>
<dbReference type="Pfam" id="PF00550">
    <property type="entry name" value="PP-binding"/>
    <property type="match status" value="2"/>
</dbReference>
<dbReference type="InterPro" id="IPR020806">
    <property type="entry name" value="PKS_PP-bd"/>
</dbReference>
<keyword evidence="5" id="KW-0045">Antibiotic biosynthesis</keyword>